<gene>
    <name evidence="1" type="ORF">LOK49_LG01G02746</name>
</gene>
<evidence type="ECO:0000313" key="1">
    <source>
        <dbReference type="EMBL" id="KAI8032383.1"/>
    </source>
</evidence>
<comment type="caution">
    <text evidence="1">The sequence shown here is derived from an EMBL/GenBank/DDBJ whole genome shotgun (WGS) entry which is preliminary data.</text>
</comment>
<reference evidence="1 2" key="1">
    <citation type="journal article" date="2022" name="Plant J.">
        <title>Chromosome-level genome of Camellia lanceoleosa provides a valuable resource for understanding genome evolution and self-incompatibility.</title>
        <authorList>
            <person name="Gong W."/>
            <person name="Xiao S."/>
            <person name="Wang L."/>
            <person name="Liao Z."/>
            <person name="Chang Y."/>
            <person name="Mo W."/>
            <person name="Hu G."/>
            <person name="Li W."/>
            <person name="Zhao G."/>
            <person name="Zhu H."/>
            <person name="Hu X."/>
            <person name="Ji K."/>
            <person name="Xiang X."/>
            <person name="Song Q."/>
            <person name="Yuan D."/>
            <person name="Jin S."/>
            <person name="Zhang L."/>
        </authorList>
    </citation>
    <scope>NUCLEOTIDE SEQUENCE [LARGE SCALE GENOMIC DNA]</scope>
    <source>
        <strain evidence="1">SQ_2022a</strain>
    </source>
</reference>
<accession>A0ACC0J4P5</accession>
<protein>
    <submittedName>
        <fullName evidence="1">Glyceraldehyde-3-phosphate dehydrogenase, cytosolic</fullName>
    </submittedName>
</protein>
<proteinExistence type="predicted"/>
<dbReference type="Proteomes" id="UP001060215">
    <property type="component" value="Chromosome 1"/>
</dbReference>
<evidence type="ECO:0000313" key="2">
    <source>
        <dbReference type="Proteomes" id="UP001060215"/>
    </source>
</evidence>
<organism evidence="1 2">
    <name type="scientific">Camellia lanceoleosa</name>
    <dbReference type="NCBI Taxonomy" id="1840588"/>
    <lineage>
        <taxon>Eukaryota</taxon>
        <taxon>Viridiplantae</taxon>
        <taxon>Streptophyta</taxon>
        <taxon>Embryophyta</taxon>
        <taxon>Tracheophyta</taxon>
        <taxon>Spermatophyta</taxon>
        <taxon>Magnoliopsida</taxon>
        <taxon>eudicotyledons</taxon>
        <taxon>Gunneridae</taxon>
        <taxon>Pentapetalae</taxon>
        <taxon>asterids</taxon>
        <taxon>Ericales</taxon>
        <taxon>Theaceae</taxon>
        <taxon>Camellia</taxon>
    </lineage>
</organism>
<name>A0ACC0J4P5_9ERIC</name>
<dbReference type="EMBL" id="CM045758">
    <property type="protein sequence ID" value="KAI8032383.1"/>
    <property type="molecule type" value="Genomic_DNA"/>
</dbReference>
<sequence length="112" mass="12537">MVSYLEWISSYDGGCLLWIFVRLEKGASYQQIKDAIKEESGGKLKGIMGYTEDEVVSTDFVGDRGRLSCIFDAKAGIALNEHFVKLIAWYDNEWGYSSCVVDLIVHMASVQA</sequence>
<keyword evidence="2" id="KW-1185">Reference proteome</keyword>